<dbReference type="EMBL" id="JAMFTS010000005">
    <property type="protein sequence ID" value="KAJ4756897.1"/>
    <property type="molecule type" value="Genomic_DNA"/>
</dbReference>
<keyword evidence="4" id="KW-1185">Reference proteome</keyword>
<evidence type="ECO:0000256" key="1">
    <source>
        <dbReference type="SAM" id="Phobius"/>
    </source>
</evidence>
<name>A0AAV8CR49_9POAL</name>
<evidence type="ECO:0000313" key="4">
    <source>
        <dbReference type="Proteomes" id="UP001140206"/>
    </source>
</evidence>
<protein>
    <submittedName>
        <fullName evidence="3">Pyridoxamine 5'-phosphate oxidase family protein</fullName>
    </submittedName>
</protein>
<dbReference type="PANTHER" id="PTHR13343">
    <property type="entry name" value="CREG1 PROTEIN"/>
    <property type="match status" value="1"/>
</dbReference>
<sequence length="263" mass="29313">MQYLAVAIPHCWRNPHGWQQLRGDLNPPSYTYPFIELNGASWSIQIQKLPFPFHLPIIMSRFLCCFLLLLLLLLLSSAAAAGRLLRLAKPDPSAAAATARWLSSQNSWGVLSTISSDLEGSPFGNVVSYSDGLPGHGRGVPYFYLTALDPTARDALHDERSSFTLSEFPLGTCGHIDPENPTCSKLTLSGKLKMVEFNTTEGEFAKKALFTKHPEMEGWPENHKFRIFKLNIEHIFLIDWFGGPKPISPSEYLESATNCVSIF</sequence>
<accession>A0AAV8CR49</accession>
<comment type="caution">
    <text evidence="3">The sequence shown here is derived from an EMBL/GenBank/DDBJ whole genome shotgun (WGS) entry which is preliminary data.</text>
</comment>
<reference evidence="3" key="1">
    <citation type="submission" date="2022-08" db="EMBL/GenBank/DDBJ databases">
        <authorList>
            <person name="Marques A."/>
        </authorList>
    </citation>
    <scope>NUCLEOTIDE SEQUENCE</scope>
    <source>
        <strain evidence="3">RhyPub2mFocal</strain>
        <tissue evidence="3">Leaves</tissue>
    </source>
</reference>
<dbReference type="Pfam" id="PF13883">
    <property type="entry name" value="CREG_beta-barrel"/>
    <property type="match status" value="1"/>
</dbReference>
<dbReference type="InterPro" id="IPR055343">
    <property type="entry name" value="CREG_beta-barrel"/>
</dbReference>
<keyword evidence="1" id="KW-0812">Transmembrane</keyword>
<dbReference type="PANTHER" id="PTHR13343:SF17">
    <property type="entry name" value="CELLULAR REPRESSOR OF E1A-STIMULATED GENES, ISOFORM A"/>
    <property type="match status" value="1"/>
</dbReference>
<feature type="transmembrane region" description="Helical" evidence="1">
    <location>
        <begin position="58"/>
        <end position="81"/>
    </location>
</feature>
<gene>
    <name evidence="3" type="ORF">LUZ62_091302</name>
</gene>
<dbReference type="AlphaFoldDB" id="A0AAV8CR49"/>
<keyword evidence="1" id="KW-0472">Membrane</keyword>
<organism evidence="3 4">
    <name type="scientific">Rhynchospora pubera</name>
    <dbReference type="NCBI Taxonomy" id="906938"/>
    <lineage>
        <taxon>Eukaryota</taxon>
        <taxon>Viridiplantae</taxon>
        <taxon>Streptophyta</taxon>
        <taxon>Embryophyta</taxon>
        <taxon>Tracheophyta</taxon>
        <taxon>Spermatophyta</taxon>
        <taxon>Magnoliopsida</taxon>
        <taxon>Liliopsida</taxon>
        <taxon>Poales</taxon>
        <taxon>Cyperaceae</taxon>
        <taxon>Cyperoideae</taxon>
        <taxon>Rhynchosporeae</taxon>
        <taxon>Rhynchospora</taxon>
    </lineage>
</organism>
<feature type="domain" description="CREG-like beta-barrel" evidence="2">
    <location>
        <begin position="90"/>
        <end position="253"/>
    </location>
</feature>
<dbReference type="Proteomes" id="UP001140206">
    <property type="component" value="Chromosome 5"/>
</dbReference>
<evidence type="ECO:0000313" key="3">
    <source>
        <dbReference type="EMBL" id="KAJ4756897.1"/>
    </source>
</evidence>
<proteinExistence type="predicted"/>
<evidence type="ECO:0000259" key="2">
    <source>
        <dbReference type="Pfam" id="PF13883"/>
    </source>
</evidence>
<dbReference type="InterPro" id="IPR012349">
    <property type="entry name" value="Split_barrel_FMN-bd"/>
</dbReference>
<keyword evidence="1" id="KW-1133">Transmembrane helix</keyword>
<dbReference type="SUPFAM" id="SSF50475">
    <property type="entry name" value="FMN-binding split barrel"/>
    <property type="match status" value="1"/>
</dbReference>
<dbReference type="GO" id="GO:0005737">
    <property type="term" value="C:cytoplasm"/>
    <property type="evidence" value="ECO:0007669"/>
    <property type="project" value="UniProtKB-ARBA"/>
</dbReference>
<dbReference type="Gene3D" id="2.30.110.10">
    <property type="entry name" value="Electron Transport, Fmn-binding Protein, Chain A"/>
    <property type="match status" value="1"/>
</dbReference>